<feature type="transmembrane region" description="Helical" evidence="7">
    <location>
        <begin position="266"/>
        <end position="287"/>
    </location>
</feature>
<dbReference type="SFLD" id="SFLDS00029">
    <property type="entry name" value="Radical_SAM"/>
    <property type="match status" value="1"/>
</dbReference>
<evidence type="ECO:0000259" key="8">
    <source>
        <dbReference type="Pfam" id="PF04055"/>
    </source>
</evidence>
<keyword evidence="7" id="KW-0472">Membrane</keyword>
<dbReference type="InterPro" id="IPR007197">
    <property type="entry name" value="rSAM"/>
</dbReference>
<evidence type="ECO:0000256" key="3">
    <source>
        <dbReference type="ARBA" id="ARBA00022723"/>
    </source>
</evidence>
<dbReference type="InterPro" id="IPR040085">
    <property type="entry name" value="MJ0674-like"/>
</dbReference>
<feature type="transmembrane region" description="Helical" evidence="7">
    <location>
        <begin position="60"/>
        <end position="77"/>
    </location>
</feature>
<name>R1GD89_BOTPV</name>
<evidence type="ECO:0000256" key="4">
    <source>
        <dbReference type="ARBA" id="ARBA00023004"/>
    </source>
</evidence>
<keyword evidence="9" id="KW-0456">Lyase</keyword>
<feature type="transmembrane region" description="Helical" evidence="7">
    <location>
        <begin position="202"/>
        <end position="223"/>
    </location>
</feature>
<keyword evidence="2" id="KW-0949">S-adenosyl-L-methionine</keyword>
<evidence type="ECO:0000313" key="9">
    <source>
        <dbReference type="EMBL" id="EOD46211.1"/>
    </source>
</evidence>
<dbReference type="InterPro" id="IPR058240">
    <property type="entry name" value="rSAM_sf"/>
</dbReference>
<evidence type="ECO:0000313" key="10">
    <source>
        <dbReference type="Proteomes" id="UP000013521"/>
    </source>
</evidence>
<keyword evidence="5" id="KW-0411">Iron-sulfur</keyword>
<evidence type="ECO:0000256" key="1">
    <source>
        <dbReference type="ARBA" id="ARBA00004141"/>
    </source>
</evidence>
<dbReference type="KEGG" id="npa:UCRNP2_7065"/>
<evidence type="ECO:0000256" key="7">
    <source>
        <dbReference type="SAM" id="Phobius"/>
    </source>
</evidence>
<dbReference type="EMBL" id="KB916476">
    <property type="protein sequence ID" value="EOD46211.1"/>
    <property type="molecule type" value="Genomic_DNA"/>
</dbReference>
<dbReference type="InterPro" id="IPR013785">
    <property type="entry name" value="Aldolase_TIM"/>
</dbReference>
<dbReference type="GO" id="GO:0016020">
    <property type="term" value="C:membrane"/>
    <property type="evidence" value="ECO:0007669"/>
    <property type="project" value="UniProtKB-SubCell"/>
</dbReference>
<dbReference type="AlphaFoldDB" id="R1GD89"/>
<keyword evidence="9" id="KW-0670">Pyruvate</keyword>
<evidence type="ECO:0000256" key="6">
    <source>
        <dbReference type="SAM" id="MobiDB-lite"/>
    </source>
</evidence>
<keyword evidence="7" id="KW-0812">Transmembrane</keyword>
<gene>
    <name evidence="9" type="ORF">UCRNP2_7065</name>
</gene>
<feature type="transmembrane region" description="Helical" evidence="7">
    <location>
        <begin position="89"/>
        <end position="109"/>
    </location>
</feature>
<keyword evidence="3" id="KW-0479">Metal-binding</keyword>
<dbReference type="InterPro" id="IPR011701">
    <property type="entry name" value="MFS"/>
</dbReference>
<dbReference type="InterPro" id="IPR036259">
    <property type="entry name" value="MFS_trans_sf"/>
</dbReference>
<comment type="subcellular location">
    <subcellularLocation>
        <location evidence="1">Membrane</location>
        <topology evidence="1">Multi-pass membrane protein</topology>
    </subcellularLocation>
</comment>
<dbReference type="Gene3D" id="3.20.20.70">
    <property type="entry name" value="Aldolase class I"/>
    <property type="match status" value="1"/>
</dbReference>
<feature type="transmembrane region" description="Helical" evidence="7">
    <location>
        <begin position="29"/>
        <end position="48"/>
    </location>
</feature>
<evidence type="ECO:0000256" key="2">
    <source>
        <dbReference type="ARBA" id="ARBA00022691"/>
    </source>
</evidence>
<feature type="domain" description="Radical SAM core" evidence="8">
    <location>
        <begin position="452"/>
        <end position="621"/>
    </location>
</feature>
<feature type="transmembrane region" description="Helical" evidence="7">
    <location>
        <begin position="146"/>
        <end position="167"/>
    </location>
</feature>
<feature type="compositionally biased region" description="Basic residues" evidence="6">
    <location>
        <begin position="674"/>
        <end position="685"/>
    </location>
</feature>
<feature type="region of interest" description="Disordered" evidence="6">
    <location>
        <begin position="643"/>
        <end position="685"/>
    </location>
</feature>
<organism evidence="9 10">
    <name type="scientific">Botryosphaeria parva (strain UCR-NP2)</name>
    <name type="common">Grapevine canker fungus</name>
    <name type="synonym">Neofusicoccum parvum</name>
    <dbReference type="NCBI Taxonomy" id="1287680"/>
    <lineage>
        <taxon>Eukaryota</taxon>
        <taxon>Fungi</taxon>
        <taxon>Dikarya</taxon>
        <taxon>Ascomycota</taxon>
        <taxon>Pezizomycotina</taxon>
        <taxon>Dothideomycetes</taxon>
        <taxon>Dothideomycetes incertae sedis</taxon>
        <taxon>Botryosphaeriales</taxon>
        <taxon>Botryosphaeriaceae</taxon>
        <taxon>Neofusicoccum</taxon>
    </lineage>
</organism>
<dbReference type="CDD" id="cd01335">
    <property type="entry name" value="Radical_SAM"/>
    <property type="match status" value="1"/>
</dbReference>
<dbReference type="OrthoDB" id="1856718at2759"/>
<proteinExistence type="predicted"/>
<dbReference type="GO" id="GO:0016829">
    <property type="term" value="F:lyase activity"/>
    <property type="evidence" value="ECO:0007669"/>
    <property type="project" value="UniProtKB-KW"/>
</dbReference>
<dbReference type="PANTHER" id="PTHR43075:SF1">
    <property type="entry name" value="FORMATE LYASE ACTIVATING ENZYME, PUTATIVE (AFU_ORTHOLOGUE AFUA_2G15630)-RELATED"/>
    <property type="match status" value="1"/>
</dbReference>
<dbReference type="SUPFAM" id="SSF102114">
    <property type="entry name" value="Radical SAM enzymes"/>
    <property type="match status" value="1"/>
</dbReference>
<dbReference type="Pfam" id="PF07690">
    <property type="entry name" value="MFS_1"/>
    <property type="match status" value="1"/>
</dbReference>
<feature type="transmembrane region" description="Helical" evidence="7">
    <location>
        <begin position="235"/>
        <end position="254"/>
    </location>
</feature>
<dbReference type="SUPFAM" id="SSF103473">
    <property type="entry name" value="MFS general substrate transporter"/>
    <property type="match status" value="1"/>
</dbReference>
<evidence type="ECO:0000256" key="5">
    <source>
        <dbReference type="ARBA" id="ARBA00023014"/>
    </source>
</evidence>
<feature type="transmembrane region" description="Helical" evidence="7">
    <location>
        <begin position="174"/>
        <end position="190"/>
    </location>
</feature>
<sequence length="685" mass="76332">MFQFLDKQAMSYTSILGLRTSLDLHGQEYAWASSIFYFGYLAASYPVARLLVRFPVGKTLAASVCAWAAVLMCMAAARNAAGLLATRFFLGFCEAAVAPGFSVVTSMWYKRAEQPLRHGAWFMGNVFAAIVVNGLGFTVFQTLLIGMIATAFQAVFVILSSGGATLFKNTRTYWLVWNFIISLIGTVMVREIPADGGKWSKFAGYCLLISFSANFPMMLSLTAANVGGFTKKTTVNAMLFLSYCAGNIVGPQLFFDDEAPTYKSGFLAMLICFVLGIAFSIALRFYYIWENKRRDARVAVGSDGLGGNTNVVEEEAQQESAIMLNLQDKTDRELEQFRYVTQKTMKFRDRRPELPRRTLPSSPRRLHLAPPFLLDDYIPRYLLLDERSAAKKRAAAYKHLARCNLCPRKCDVNRYETTGVCLIGAETVKVNTIAPHFGEEPCLQGHHGSGSVFFSGCNLRCVFCQNHDIAHQRNGFDLTPEELAEWYMKLQMVGRCHNVNLVTPEHVVPQVVLSILAAREMGLRIPIVYNTSAFDSPESIELLDGLVDIYLPDFKVWKGATSRRLLKADGYTEAAMESVKLMHKQVGDLCFTADGIAKSGVLVRHLVMPGKEDEGVEIMKWLAENVSKDLFVHVMEQYFPRAHVGKPKRGGKKKTEDGEDADDEVTEPGGVKADRKRKRQGYGDS</sequence>
<dbReference type="eggNOG" id="KOG2533">
    <property type="taxonomic scope" value="Eukaryota"/>
</dbReference>
<dbReference type="GO" id="GO:0051536">
    <property type="term" value="F:iron-sulfur cluster binding"/>
    <property type="evidence" value="ECO:0007669"/>
    <property type="project" value="UniProtKB-KW"/>
</dbReference>
<keyword evidence="7" id="KW-1133">Transmembrane helix</keyword>
<protein>
    <submittedName>
        <fullName evidence="9">Putative pyruvate formate lyase activating enzyme protein</fullName>
    </submittedName>
</protein>
<keyword evidence="4" id="KW-0408">Iron</keyword>
<dbReference type="SFLD" id="SFLDG01099">
    <property type="entry name" value="Uncharacterised_Radical_SAM_Su"/>
    <property type="match status" value="1"/>
</dbReference>
<dbReference type="Proteomes" id="UP000013521">
    <property type="component" value="Unassembled WGS sequence"/>
</dbReference>
<dbReference type="Gene3D" id="1.20.1250.20">
    <property type="entry name" value="MFS general substrate transporter like domains"/>
    <property type="match status" value="1"/>
</dbReference>
<reference evidence="10" key="1">
    <citation type="journal article" date="2013" name="Genome Announc.">
        <title>Draft genome sequence of Neofusicoccum parvum isolate UCR-NP2, a fungal vascular pathogen associated with grapevine cankers.</title>
        <authorList>
            <person name="Blanco-Ulate B."/>
            <person name="Rolshausen P."/>
            <person name="Cantu D."/>
        </authorList>
    </citation>
    <scope>NUCLEOTIDE SEQUENCE [LARGE SCALE GENOMIC DNA]</scope>
    <source>
        <strain evidence="10">UCR-NP2</strain>
    </source>
</reference>
<dbReference type="GO" id="GO:0046872">
    <property type="term" value="F:metal ion binding"/>
    <property type="evidence" value="ECO:0007669"/>
    <property type="project" value="UniProtKB-KW"/>
</dbReference>
<feature type="transmembrane region" description="Helical" evidence="7">
    <location>
        <begin position="121"/>
        <end position="140"/>
    </location>
</feature>
<feature type="compositionally biased region" description="Basic residues" evidence="6">
    <location>
        <begin position="643"/>
        <end position="652"/>
    </location>
</feature>
<dbReference type="GO" id="GO:0022857">
    <property type="term" value="F:transmembrane transporter activity"/>
    <property type="evidence" value="ECO:0007669"/>
    <property type="project" value="InterPro"/>
</dbReference>
<accession>R1GD89</accession>
<dbReference type="HOGENOM" id="CLU_401686_0_0_1"/>
<dbReference type="Pfam" id="PF04055">
    <property type="entry name" value="Radical_SAM"/>
    <property type="match status" value="1"/>
</dbReference>
<dbReference type="PANTHER" id="PTHR43075">
    <property type="entry name" value="FORMATE LYASE ACTIVATING ENZYME, PUTATIVE (AFU_ORTHOLOGUE AFUA_2G15630)-RELATED"/>
    <property type="match status" value="1"/>
</dbReference>
<feature type="compositionally biased region" description="Acidic residues" evidence="6">
    <location>
        <begin position="657"/>
        <end position="666"/>
    </location>
</feature>